<dbReference type="AlphaFoldDB" id="A0A7X2NPL0"/>
<evidence type="ECO:0000313" key="1">
    <source>
        <dbReference type="EMBL" id="MSS38732.1"/>
    </source>
</evidence>
<dbReference type="Proteomes" id="UP000429958">
    <property type="component" value="Unassembled WGS sequence"/>
</dbReference>
<reference evidence="1 2" key="1">
    <citation type="submission" date="2019-08" db="EMBL/GenBank/DDBJ databases">
        <title>In-depth cultivation of the pig gut microbiome towards novel bacterial diversity and tailored functional studies.</title>
        <authorList>
            <person name="Wylensek D."/>
            <person name="Hitch T.C.A."/>
            <person name="Clavel T."/>
        </authorList>
    </citation>
    <scope>NUCLEOTIDE SEQUENCE [LARGE SCALE GENOMIC DNA]</scope>
    <source>
        <strain evidence="1 2">WCA-389-WT-23D1</strain>
    </source>
</reference>
<dbReference type="EMBL" id="VUMD01000049">
    <property type="protein sequence ID" value="MSS38732.1"/>
    <property type="molecule type" value="Genomic_DNA"/>
</dbReference>
<comment type="caution">
    <text evidence="1">The sequence shown here is derived from an EMBL/GenBank/DDBJ whole genome shotgun (WGS) entry which is preliminary data.</text>
</comment>
<gene>
    <name evidence="1" type="ORF">FYJ39_20110</name>
</gene>
<dbReference type="SUPFAM" id="SSF46689">
    <property type="entry name" value="Homeodomain-like"/>
    <property type="match status" value="1"/>
</dbReference>
<dbReference type="InterPro" id="IPR036388">
    <property type="entry name" value="WH-like_DNA-bd_sf"/>
</dbReference>
<dbReference type="InterPro" id="IPR009057">
    <property type="entry name" value="Homeodomain-like_sf"/>
</dbReference>
<protein>
    <submittedName>
        <fullName evidence="1">Transposase</fullName>
    </submittedName>
</protein>
<keyword evidence="2" id="KW-1185">Reference proteome</keyword>
<accession>A0A7X2NPL0</accession>
<dbReference type="Gene3D" id="1.10.10.10">
    <property type="entry name" value="Winged helix-like DNA-binding domain superfamily/Winged helix DNA-binding domain"/>
    <property type="match status" value="1"/>
</dbReference>
<proteinExistence type="predicted"/>
<sequence>MATKIAVEVVIVRKRRKKRVWTPDQKSEIVHKHLDEHISVRTLEKEYTADRSMICRWVKEYIAEGESAFNPKGHPGNPFAALHTSKNLSELDRLRLMVAKLEIENERLKKGYWVKGVGANKEYITGRGKSTK</sequence>
<name>A0A7X2NPL0_9CLOT</name>
<dbReference type="RefSeq" id="WP_154474094.1">
    <property type="nucleotide sequence ID" value="NZ_VUMD01000049.1"/>
</dbReference>
<organism evidence="1 2">
    <name type="scientific">Clostridium porci</name>
    <dbReference type="NCBI Taxonomy" id="2605778"/>
    <lineage>
        <taxon>Bacteria</taxon>
        <taxon>Bacillati</taxon>
        <taxon>Bacillota</taxon>
        <taxon>Clostridia</taxon>
        <taxon>Eubacteriales</taxon>
        <taxon>Clostridiaceae</taxon>
        <taxon>Clostridium</taxon>
    </lineage>
</organism>
<evidence type="ECO:0000313" key="2">
    <source>
        <dbReference type="Proteomes" id="UP000429958"/>
    </source>
</evidence>